<evidence type="ECO:0000313" key="3">
    <source>
        <dbReference type="Proteomes" id="UP000626109"/>
    </source>
</evidence>
<accession>A0A813I648</accession>
<organism evidence="2 3">
    <name type="scientific">Polarella glacialis</name>
    <name type="common">Dinoflagellate</name>
    <dbReference type="NCBI Taxonomy" id="89957"/>
    <lineage>
        <taxon>Eukaryota</taxon>
        <taxon>Sar</taxon>
        <taxon>Alveolata</taxon>
        <taxon>Dinophyceae</taxon>
        <taxon>Suessiales</taxon>
        <taxon>Suessiaceae</taxon>
        <taxon>Polarella</taxon>
    </lineage>
</organism>
<gene>
    <name evidence="2" type="ORF">PGLA2088_LOCUS4865</name>
</gene>
<sequence>NVKAEYAQVASEYRQVEAAALSDVEKVMKDSLEQAVALSKTMSALGDRLGVESVPTAAESLGSREGQKRRNETRSEQLAASKEAVSVVSNLQRLRQAAEQELQLKQAAAKQHLLALAVHGELARSAEDLRQESEAAFRHCGKQVQADVAAAFGGHEVLMR</sequence>
<protein>
    <submittedName>
        <fullName evidence="2">Uncharacterized protein</fullName>
    </submittedName>
</protein>
<comment type="caution">
    <text evidence="2">The sequence shown here is derived from an EMBL/GenBank/DDBJ whole genome shotgun (WGS) entry which is preliminary data.</text>
</comment>
<dbReference type="EMBL" id="CAJNNW010004512">
    <property type="protein sequence ID" value="CAE8646499.1"/>
    <property type="molecule type" value="Genomic_DNA"/>
</dbReference>
<dbReference type="AlphaFoldDB" id="A0A813I648"/>
<feature type="region of interest" description="Disordered" evidence="1">
    <location>
        <begin position="54"/>
        <end position="79"/>
    </location>
</feature>
<proteinExistence type="predicted"/>
<feature type="compositionally biased region" description="Basic and acidic residues" evidence="1">
    <location>
        <begin position="65"/>
        <end position="75"/>
    </location>
</feature>
<name>A0A813I648_POLGL</name>
<feature type="non-terminal residue" evidence="2">
    <location>
        <position position="160"/>
    </location>
</feature>
<reference evidence="2" key="1">
    <citation type="submission" date="2021-02" db="EMBL/GenBank/DDBJ databases">
        <authorList>
            <person name="Dougan E. K."/>
            <person name="Rhodes N."/>
            <person name="Thang M."/>
            <person name="Chan C."/>
        </authorList>
    </citation>
    <scope>NUCLEOTIDE SEQUENCE</scope>
</reference>
<dbReference type="Proteomes" id="UP000626109">
    <property type="component" value="Unassembled WGS sequence"/>
</dbReference>
<evidence type="ECO:0000256" key="1">
    <source>
        <dbReference type="SAM" id="MobiDB-lite"/>
    </source>
</evidence>
<evidence type="ECO:0000313" key="2">
    <source>
        <dbReference type="EMBL" id="CAE8646499.1"/>
    </source>
</evidence>
<feature type="non-terminal residue" evidence="2">
    <location>
        <position position="1"/>
    </location>
</feature>